<gene>
    <name evidence="1" type="ORF">ACOLOM_LOCUS8818</name>
</gene>
<feature type="non-terminal residue" evidence="1">
    <location>
        <position position="1"/>
    </location>
</feature>
<evidence type="ECO:0000313" key="1">
    <source>
        <dbReference type="EMBL" id="CAG8667412.1"/>
    </source>
</evidence>
<sequence>HGGGEWKADVNMFRNAELMGRDQDAGDKKRSQRWLQRDEYELMPRELDLRYKNVAGGSMLIEMMLMTMEC</sequence>
<organism evidence="1 2">
    <name type="scientific">Acaulospora colombiana</name>
    <dbReference type="NCBI Taxonomy" id="27376"/>
    <lineage>
        <taxon>Eukaryota</taxon>
        <taxon>Fungi</taxon>
        <taxon>Fungi incertae sedis</taxon>
        <taxon>Mucoromycota</taxon>
        <taxon>Glomeromycotina</taxon>
        <taxon>Glomeromycetes</taxon>
        <taxon>Diversisporales</taxon>
        <taxon>Acaulosporaceae</taxon>
        <taxon>Acaulospora</taxon>
    </lineage>
</organism>
<evidence type="ECO:0000313" key="2">
    <source>
        <dbReference type="Proteomes" id="UP000789525"/>
    </source>
</evidence>
<keyword evidence="2" id="KW-1185">Reference proteome</keyword>
<reference evidence="1" key="1">
    <citation type="submission" date="2021-06" db="EMBL/GenBank/DDBJ databases">
        <authorList>
            <person name="Kallberg Y."/>
            <person name="Tangrot J."/>
            <person name="Rosling A."/>
        </authorList>
    </citation>
    <scope>NUCLEOTIDE SEQUENCE</scope>
    <source>
        <strain evidence="1">CL356</strain>
    </source>
</reference>
<dbReference type="EMBL" id="CAJVPT010023827">
    <property type="protein sequence ID" value="CAG8667412.1"/>
    <property type="molecule type" value="Genomic_DNA"/>
</dbReference>
<proteinExistence type="predicted"/>
<name>A0ACA9NP33_9GLOM</name>
<accession>A0ACA9NP33</accession>
<comment type="caution">
    <text evidence="1">The sequence shown here is derived from an EMBL/GenBank/DDBJ whole genome shotgun (WGS) entry which is preliminary data.</text>
</comment>
<protein>
    <submittedName>
        <fullName evidence="1">5964_t:CDS:1</fullName>
    </submittedName>
</protein>
<dbReference type="Proteomes" id="UP000789525">
    <property type="component" value="Unassembled WGS sequence"/>
</dbReference>